<gene>
    <name evidence="2" type="ORF">RBSWK_02860</name>
</gene>
<feature type="region of interest" description="Disordered" evidence="1">
    <location>
        <begin position="27"/>
        <end position="56"/>
    </location>
</feature>
<evidence type="ECO:0000313" key="3">
    <source>
        <dbReference type="Proteomes" id="UP000010959"/>
    </source>
</evidence>
<sequence>MCTSLAPHWMADVKQDWITSIAKLGSAGDRRDAGLITDESSPAKIRGTKPPRAAGR</sequence>
<evidence type="ECO:0000256" key="1">
    <source>
        <dbReference type="SAM" id="MobiDB-lite"/>
    </source>
</evidence>
<comment type="caution">
    <text evidence="2">The sequence shown here is derived from an EMBL/GenBank/DDBJ whole genome shotgun (WGS) entry which is preliminary data.</text>
</comment>
<organism evidence="2 3">
    <name type="scientific">Rhodopirellula baltica SWK14</name>
    <dbReference type="NCBI Taxonomy" id="993516"/>
    <lineage>
        <taxon>Bacteria</taxon>
        <taxon>Pseudomonadati</taxon>
        <taxon>Planctomycetota</taxon>
        <taxon>Planctomycetia</taxon>
        <taxon>Pirellulales</taxon>
        <taxon>Pirellulaceae</taxon>
        <taxon>Rhodopirellula</taxon>
    </lineage>
</organism>
<dbReference type="AlphaFoldDB" id="L7CFL5"/>
<evidence type="ECO:0000313" key="2">
    <source>
        <dbReference type="EMBL" id="ELP33014.1"/>
    </source>
</evidence>
<proteinExistence type="predicted"/>
<dbReference type="Proteomes" id="UP000010959">
    <property type="component" value="Unassembled WGS sequence"/>
</dbReference>
<reference evidence="2 3" key="1">
    <citation type="journal article" date="2013" name="Mar. Genomics">
        <title>Expression of sulfatases in Rhodopirellula baltica and the diversity of sulfatases in the genus Rhodopirellula.</title>
        <authorList>
            <person name="Wegner C.E."/>
            <person name="Richter-Heitmann T."/>
            <person name="Klindworth A."/>
            <person name="Klockow C."/>
            <person name="Richter M."/>
            <person name="Achstetter T."/>
            <person name="Glockner F.O."/>
            <person name="Harder J."/>
        </authorList>
    </citation>
    <scope>NUCLEOTIDE SEQUENCE [LARGE SCALE GENOMIC DNA]</scope>
    <source>
        <strain evidence="2 3">SWK14</strain>
    </source>
</reference>
<protein>
    <submittedName>
        <fullName evidence="2">Uncharacterized protein</fullName>
    </submittedName>
</protein>
<dbReference type="EMBL" id="AMWG01000075">
    <property type="protein sequence ID" value="ELP33014.1"/>
    <property type="molecule type" value="Genomic_DNA"/>
</dbReference>
<accession>L7CFL5</accession>
<name>L7CFL5_RHOBT</name>